<dbReference type="Gene3D" id="1.10.10.10">
    <property type="entry name" value="Winged helix-like DNA-binding domain superfamily/Winged helix DNA-binding domain"/>
    <property type="match status" value="1"/>
</dbReference>
<gene>
    <name evidence="5" type="ORF">FHX34_107112</name>
</gene>
<dbReference type="GO" id="GO:0003677">
    <property type="term" value="F:DNA binding"/>
    <property type="evidence" value="ECO:0007669"/>
    <property type="project" value="UniProtKB-KW"/>
</dbReference>
<dbReference type="InterPro" id="IPR051534">
    <property type="entry name" value="CBASS_pafABC_assoc_protein"/>
</dbReference>
<name>A0A561VG71_ACTTI</name>
<evidence type="ECO:0000259" key="2">
    <source>
        <dbReference type="Pfam" id="PF08279"/>
    </source>
</evidence>
<keyword evidence="5" id="KW-0238">DNA-binding</keyword>
<feature type="domain" description="Helix-turn-helix type 11" evidence="2">
    <location>
        <begin position="9"/>
        <end position="60"/>
    </location>
</feature>
<dbReference type="PANTHER" id="PTHR34580">
    <property type="match status" value="1"/>
</dbReference>
<keyword evidence="6" id="KW-1185">Reference proteome</keyword>
<feature type="region of interest" description="Disordered" evidence="1">
    <location>
        <begin position="329"/>
        <end position="367"/>
    </location>
</feature>
<feature type="domain" description="WYL" evidence="3">
    <location>
        <begin position="139"/>
        <end position="204"/>
    </location>
</feature>
<feature type="compositionally biased region" description="Low complexity" evidence="1">
    <location>
        <begin position="329"/>
        <end position="348"/>
    </location>
</feature>
<dbReference type="InterPro" id="IPR013196">
    <property type="entry name" value="HTH_11"/>
</dbReference>
<dbReference type="PROSITE" id="PS52050">
    <property type="entry name" value="WYL"/>
    <property type="match status" value="1"/>
</dbReference>
<dbReference type="Proteomes" id="UP000320239">
    <property type="component" value="Unassembled WGS sequence"/>
</dbReference>
<evidence type="ECO:0000259" key="3">
    <source>
        <dbReference type="Pfam" id="PF13280"/>
    </source>
</evidence>
<proteinExistence type="predicted"/>
<evidence type="ECO:0000313" key="6">
    <source>
        <dbReference type="Proteomes" id="UP000320239"/>
    </source>
</evidence>
<dbReference type="Pfam" id="PF25583">
    <property type="entry name" value="WCX"/>
    <property type="match status" value="1"/>
</dbReference>
<dbReference type="PANTHER" id="PTHR34580:SF1">
    <property type="entry name" value="PROTEIN PAFC"/>
    <property type="match status" value="1"/>
</dbReference>
<dbReference type="Pfam" id="PF08279">
    <property type="entry name" value="HTH_11"/>
    <property type="match status" value="1"/>
</dbReference>
<organism evidence="5 6">
    <name type="scientific">Actinoplanes teichomyceticus</name>
    <dbReference type="NCBI Taxonomy" id="1867"/>
    <lineage>
        <taxon>Bacteria</taxon>
        <taxon>Bacillati</taxon>
        <taxon>Actinomycetota</taxon>
        <taxon>Actinomycetes</taxon>
        <taxon>Micromonosporales</taxon>
        <taxon>Micromonosporaceae</taxon>
        <taxon>Actinoplanes</taxon>
    </lineage>
</organism>
<dbReference type="EMBL" id="VIWY01000007">
    <property type="protein sequence ID" value="TWG10620.1"/>
    <property type="molecule type" value="Genomic_DNA"/>
</dbReference>
<comment type="caution">
    <text evidence="5">The sequence shown here is derived from an EMBL/GenBank/DDBJ whole genome shotgun (WGS) entry which is preliminary data.</text>
</comment>
<dbReference type="InterPro" id="IPR036390">
    <property type="entry name" value="WH_DNA-bd_sf"/>
</dbReference>
<feature type="domain" description="WCX" evidence="4">
    <location>
        <begin position="237"/>
        <end position="318"/>
    </location>
</feature>
<sequence length="435" mass="45389">MRAGRLVSLLLLLQTRGRMTAQALADELEVSVRTVYRDVEALGAAGVPIYADRGPAGGYRLLDGYRTRLTGLTGAEAGTLFLAGMPGAAAELGLGSLLAAAQLKLRAALPGDLARRADLVRDRFHLDAPGWFHGDEPVPHLATVAGAVWDARRLRVRYLRWKRPREVERELNPLGVVLKAGRWYLVAERDGRVTAYRVSNVLDSTVLDEPAERPPGFDLARHWREWTERYERSVYTGQATVRVSPAALRMMSFLFVPEMYRVAHACAGPPGPDGWRTTVVPIESLQHGHLQLLRFGAEVEVLAPAELRARIQASARALTELYAVPSGAGSVGVTSPPGSPGSLGSPADGTGGSGSSSPGGSVVDSVGGGVLGSPAVGVVTTSPGSASGDSLAGAGTAAAVVRDGSADGLADTCRSVGGSVQRAGGPEVCDSSPAP</sequence>
<accession>A0A561VG71</accession>
<evidence type="ECO:0000259" key="4">
    <source>
        <dbReference type="Pfam" id="PF25583"/>
    </source>
</evidence>
<dbReference type="InterPro" id="IPR036388">
    <property type="entry name" value="WH-like_DNA-bd_sf"/>
</dbReference>
<protein>
    <submittedName>
        <fullName evidence="5">Putative DNA-binding transcriptional regulator YafY</fullName>
    </submittedName>
</protein>
<dbReference type="SUPFAM" id="SSF46785">
    <property type="entry name" value="Winged helix' DNA-binding domain"/>
    <property type="match status" value="1"/>
</dbReference>
<dbReference type="AlphaFoldDB" id="A0A561VG71"/>
<dbReference type="InterPro" id="IPR057727">
    <property type="entry name" value="WCX_dom"/>
</dbReference>
<dbReference type="OrthoDB" id="3171994at2"/>
<evidence type="ECO:0000256" key="1">
    <source>
        <dbReference type="SAM" id="MobiDB-lite"/>
    </source>
</evidence>
<feature type="compositionally biased region" description="Low complexity" evidence="1">
    <location>
        <begin position="355"/>
        <end position="365"/>
    </location>
</feature>
<reference evidence="5 6" key="1">
    <citation type="submission" date="2019-06" db="EMBL/GenBank/DDBJ databases">
        <title>Sequencing the genomes of 1000 actinobacteria strains.</title>
        <authorList>
            <person name="Klenk H.-P."/>
        </authorList>
    </citation>
    <scope>NUCLEOTIDE SEQUENCE [LARGE SCALE GENOMIC DNA]</scope>
    <source>
        <strain evidence="5 6">DSM 43866</strain>
    </source>
</reference>
<dbReference type="InterPro" id="IPR026881">
    <property type="entry name" value="WYL_dom"/>
</dbReference>
<dbReference type="RefSeq" id="WP_122976639.1">
    <property type="nucleotide sequence ID" value="NZ_BOMX01000126.1"/>
</dbReference>
<evidence type="ECO:0000313" key="5">
    <source>
        <dbReference type="EMBL" id="TWG10620.1"/>
    </source>
</evidence>
<dbReference type="Pfam" id="PF13280">
    <property type="entry name" value="WYL"/>
    <property type="match status" value="1"/>
</dbReference>